<proteinExistence type="inferred from homology"/>
<dbReference type="GO" id="GO:0016787">
    <property type="term" value="F:hydrolase activity"/>
    <property type="evidence" value="ECO:0007669"/>
    <property type="project" value="UniProtKB-KW"/>
</dbReference>
<dbReference type="AlphaFoldDB" id="A0AAV2YUE6"/>
<feature type="signal peptide" evidence="3">
    <location>
        <begin position="1"/>
        <end position="24"/>
    </location>
</feature>
<organism evidence="6 7">
    <name type="scientific">Lagenidium giganteum</name>
    <dbReference type="NCBI Taxonomy" id="4803"/>
    <lineage>
        <taxon>Eukaryota</taxon>
        <taxon>Sar</taxon>
        <taxon>Stramenopiles</taxon>
        <taxon>Oomycota</taxon>
        <taxon>Peronosporomycetes</taxon>
        <taxon>Pythiales</taxon>
        <taxon>Pythiaceae</taxon>
    </lineage>
</organism>
<dbReference type="InterPro" id="IPR006179">
    <property type="entry name" value="5_nucleotidase/apyrase"/>
</dbReference>
<dbReference type="InterPro" id="IPR008334">
    <property type="entry name" value="5'-Nucleotdase_C"/>
</dbReference>
<reference evidence="6" key="1">
    <citation type="submission" date="2022-11" db="EMBL/GenBank/DDBJ databases">
        <authorList>
            <person name="Morgan W.R."/>
            <person name="Tartar A."/>
        </authorList>
    </citation>
    <scope>NUCLEOTIDE SEQUENCE</scope>
    <source>
        <strain evidence="6">ARSEF 373</strain>
    </source>
</reference>
<evidence type="ECO:0008006" key="8">
    <source>
        <dbReference type="Google" id="ProtNLM"/>
    </source>
</evidence>
<dbReference type="GO" id="GO:0000166">
    <property type="term" value="F:nucleotide binding"/>
    <property type="evidence" value="ECO:0007669"/>
    <property type="project" value="UniProtKB-KW"/>
</dbReference>
<keyword evidence="3" id="KW-0378">Hydrolase</keyword>
<dbReference type="PANTHER" id="PTHR11575:SF48">
    <property type="entry name" value="5'-NUCLEOTIDASE"/>
    <property type="match status" value="1"/>
</dbReference>
<dbReference type="GO" id="GO:0009166">
    <property type="term" value="P:nucleotide catabolic process"/>
    <property type="evidence" value="ECO:0007669"/>
    <property type="project" value="InterPro"/>
</dbReference>
<feature type="domain" description="5'-Nucleotidase C-terminal" evidence="5">
    <location>
        <begin position="331"/>
        <end position="475"/>
    </location>
</feature>
<dbReference type="InterPro" id="IPR029052">
    <property type="entry name" value="Metallo-depent_PP-like"/>
</dbReference>
<comment type="similarity">
    <text evidence="1 3">Belongs to the 5'-nucleotidase family.</text>
</comment>
<keyword evidence="3" id="KW-0547">Nucleotide-binding</keyword>
<dbReference type="Pfam" id="PF00149">
    <property type="entry name" value="Metallophos"/>
    <property type="match status" value="1"/>
</dbReference>
<evidence type="ECO:0000256" key="3">
    <source>
        <dbReference type="RuleBase" id="RU362119"/>
    </source>
</evidence>
<evidence type="ECO:0000259" key="5">
    <source>
        <dbReference type="Pfam" id="PF02872"/>
    </source>
</evidence>
<evidence type="ECO:0000256" key="2">
    <source>
        <dbReference type="ARBA" id="ARBA00022729"/>
    </source>
</evidence>
<dbReference type="Gene3D" id="3.90.780.10">
    <property type="entry name" value="5'-Nucleotidase, C-terminal domain"/>
    <property type="match status" value="1"/>
</dbReference>
<dbReference type="InterPro" id="IPR036907">
    <property type="entry name" value="5'-Nucleotdase_C_sf"/>
</dbReference>
<feature type="chain" id="PRO_5043112813" description="5'-nucleotidase" evidence="3">
    <location>
        <begin position="25"/>
        <end position="525"/>
    </location>
</feature>
<sequence length="525" mass="57196">MKLVASFAIALVGALCSVAVPVEAARHKQATIDILAYNDVYEMLQDDMNGVKLGGPSRVVPLAREMREKNANSLVIFAGDTMSPSLWSSQFKGRQMIDAHNAIGVDVACLGNHEFDFGIEGFLNASEASNFPWLNANCYEQDTGALLHNTQPNLVKTFDHPEFGRVKIGFFGVMYDMKDKSKGVYWTDPLEAAKQQVKFLREHEKVDMVIALTHQDLADDNRMSKDVKGIDLIYGGHDHSSMLQTSYGTPYLKAEMNFRSVWSSTIEFFPAEGKMPASTRMKHTAIPIIEELPTDAALDATIANYSATIQELFKREVGSLCEPLDLGKNMVRVQDCAIGNIFADAAVQFYGPGQADVAVSNGGGIRGDKVLPAGPITLGEIVSWSPFSNTVMVTETTGAGLKKFITAQMVNNCGAGMVVPNGNYVHPAGIKYVFKCSGQNAGELTTLEWQKHPSRTGPVKDDDSVKLALNNYWYVSGIVPLGVPSKVLKSDAEGGRIDASLEQYVLTFPDKNLCVKADGRSLVTF</sequence>
<accession>A0AAV2YUE6</accession>
<keyword evidence="2 3" id="KW-0732">Signal</keyword>
<dbReference type="SUPFAM" id="SSF56300">
    <property type="entry name" value="Metallo-dependent phosphatases"/>
    <property type="match status" value="1"/>
</dbReference>
<dbReference type="SUPFAM" id="SSF55816">
    <property type="entry name" value="5'-nucleotidase (syn. UDP-sugar hydrolase), C-terminal domain"/>
    <property type="match status" value="1"/>
</dbReference>
<dbReference type="EMBL" id="DAKRPA010000127">
    <property type="protein sequence ID" value="DAZ97725.1"/>
    <property type="molecule type" value="Genomic_DNA"/>
</dbReference>
<evidence type="ECO:0000313" key="6">
    <source>
        <dbReference type="EMBL" id="DAZ97725.1"/>
    </source>
</evidence>
<dbReference type="PRINTS" id="PR01607">
    <property type="entry name" value="APYRASEFAMLY"/>
</dbReference>
<comment type="caution">
    <text evidence="6">The sequence shown here is derived from an EMBL/GenBank/DDBJ whole genome shotgun (WGS) entry which is preliminary data.</text>
</comment>
<reference evidence="6" key="2">
    <citation type="journal article" date="2023" name="Microbiol Resour">
        <title>Decontamination and Annotation of the Draft Genome Sequence of the Oomycete Lagenidium giganteum ARSEF 373.</title>
        <authorList>
            <person name="Morgan W.R."/>
            <person name="Tartar A."/>
        </authorList>
    </citation>
    <scope>NUCLEOTIDE SEQUENCE</scope>
    <source>
        <strain evidence="6">ARSEF 373</strain>
    </source>
</reference>
<dbReference type="Proteomes" id="UP001146120">
    <property type="component" value="Unassembled WGS sequence"/>
</dbReference>
<feature type="domain" description="Calcineurin-like phosphoesterase" evidence="4">
    <location>
        <begin position="38"/>
        <end position="240"/>
    </location>
</feature>
<gene>
    <name evidence="6" type="ORF">N0F65_009624</name>
</gene>
<dbReference type="InterPro" id="IPR004843">
    <property type="entry name" value="Calcineurin-like_PHP"/>
</dbReference>
<dbReference type="PANTHER" id="PTHR11575">
    <property type="entry name" value="5'-NUCLEOTIDASE-RELATED"/>
    <property type="match status" value="1"/>
</dbReference>
<evidence type="ECO:0000313" key="7">
    <source>
        <dbReference type="Proteomes" id="UP001146120"/>
    </source>
</evidence>
<keyword evidence="7" id="KW-1185">Reference proteome</keyword>
<evidence type="ECO:0000256" key="1">
    <source>
        <dbReference type="ARBA" id="ARBA00006654"/>
    </source>
</evidence>
<protein>
    <recommendedName>
        <fullName evidence="8">5'-nucleotidase</fullName>
    </recommendedName>
</protein>
<evidence type="ECO:0000259" key="4">
    <source>
        <dbReference type="Pfam" id="PF00149"/>
    </source>
</evidence>
<dbReference type="Pfam" id="PF02872">
    <property type="entry name" value="5_nucleotid_C"/>
    <property type="match status" value="1"/>
</dbReference>
<name>A0AAV2YUE6_9STRA</name>
<dbReference type="Gene3D" id="3.60.21.10">
    <property type="match status" value="1"/>
</dbReference>